<dbReference type="HOGENOM" id="CLU_2998532_0_0_1"/>
<sequence>MNVPLEAIKEKFSVFGIHQEPIVLNRVALKITTWRPDEEPNPPGAGGVTFRPGSSRQ</sequence>
<dbReference type="PhylomeDB" id="E9GGY6"/>
<name>E9GGY6_DAPPU</name>
<feature type="region of interest" description="Disordered" evidence="1">
    <location>
        <begin position="35"/>
        <end position="57"/>
    </location>
</feature>
<reference evidence="2 3" key="1">
    <citation type="journal article" date="2011" name="Science">
        <title>The ecoresponsive genome of Daphnia pulex.</title>
        <authorList>
            <person name="Colbourne J.K."/>
            <person name="Pfrender M.E."/>
            <person name="Gilbert D."/>
            <person name="Thomas W.K."/>
            <person name="Tucker A."/>
            <person name="Oakley T.H."/>
            <person name="Tokishita S."/>
            <person name="Aerts A."/>
            <person name="Arnold G.J."/>
            <person name="Basu M.K."/>
            <person name="Bauer D.J."/>
            <person name="Caceres C.E."/>
            <person name="Carmel L."/>
            <person name="Casola C."/>
            <person name="Choi J.H."/>
            <person name="Detter J.C."/>
            <person name="Dong Q."/>
            <person name="Dusheyko S."/>
            <person name="Eads B.D."/>
            <person name="Frohlich T."/>
            <person name="Geiler-Samerotte K.A."/>
            <person name="Gerlach D."/>
            <person name="Hatcher P."/>
            <person name="Jogdeo S."/>
            <person name="Krijgsveld J."/>
            <person name="Kriventseva E.V."/>
            <person name="Kultz D."/>
            <person name="Laforsch C."/>
            <person name="Lindquist E."/>
            <person name="Lopez J."/>
            <person name="Manak J.R."/>
            <person name="Muller J."/>
            <person name="Pangilinan J."/>
            <person name="Patwardhan R.P."/>
            <person name="Pitluck S."/>
            <person name="Pritham E.J."/>
            <person name="Rechtsteiner A."/>
            <person name="Rho M."/>
            <person name="Rogozin I.B."/>
            <person name="Sakarya O."/>
            <person name="Salamov A."/>
            <person name="Schaack S."/>
            <person name="Shapiro H."/>
            <person name="Shiga Y."/>
            <person name="Skalitzky C."/>
            <person name="Smith Z."/>
            <person name="Souvorov A."/>
            <person name="Sung W."/>
            <person name="Tang Z."/>
            <person name="Tsuchiya D."/>
            <person name="Tu H."/>
            <person name="Vos H."/>
            <person name="Wang M."/>
            <person name="Wolf Y.I."/>
            <person name="Yamagata H."/>
            <person name="Yamada T."/>
            <person name="Ye Y."/>
            <person name="Shaw J.R."/>
            <person name="Andrews J."/>
            <person name="Crease T.J."/>
            <person name="Tang H."/>
            <person name="Lucas S.M."/>
            <person name="Robertson H.M."/>
            <person name="Bork P."/>
            <person name="Koonin E.V."/>
            <person name="Zdobnov E.M."/>
            <person name="Grigoriev I.V."/>
            <person name="Lynch M."/>
            <person name="Boore J.L."/>
        </authorList>
    </citation>
    <scope>NUCLEOTIDE SEQUENCE [LARGE SCALE GENOMIC DNA]</scope>
</reference>
<accession>E9GGY6</accession>
<evidence type="ECO:0000313" key="3">
    <source>
        <dbReference type="Proteomes" id="UP000000305"/>
    </source>
</evidence>
<dbReference type="AlphaFoldDB" id="E9GGY6"/>
<evidence type="ECO:0000313" key="2">
    <source>
        <dbReference type="EMBL" id="EFX81108.1"/>
    </source>
</evidence>
<organism evidence="2 3">
    <name type="scientific">Daphnia pulex</name>
    <name type="common">Water flea</name>
    <dbReference type="NCBI Taxonomy" id="6669"/>
    <lineage>
        <taxon>Eukaryota</taxon>
        <taxon>Metazoa</taxon>
        <taxon>Ecdysozoa</taxon>
        <taxon>Arthropoda</taxon>
        <taxon>Crustacea</taxon>
        <taxon>Branchiopoda</taxon>
        <taxon>Diplostraca</taxon>
        <taxon>Cladocera</taxon>
        <taxon>Anomopoda</taxon>
        <taxon>Daphniidae</taxon>
        <taxon>Daphnia</taxon>
    </lineage>
</organism>
<gene>
    <name evidence="2" type="ORF">DAPPUDRAFT_242558</name>
</gene>
<dbReference type="InParanoid" id="E9GGY6"/>
<protein>
    <submittedName>
        <fullName evidence="2">Uncharacterized protein</fullName>
    </submittedName>
</protein>
<dbReference type="EMBL" id="GL732544">
    <property type="protein sequence ID" value="EFX81108.1"/>
    <property type="molecule type" value="Genomic_DNA"/>
</dbReference>
<evidence type="ECO:0000256" key="1">
    <source>
        <dbReference type="SAM" id="MobiDB-lite"/>
    </source>
</evidence>
<dbReference type="KEGG" id="dpx:DAPPUDRAFT_242558"/>
<proteinExistence type="predicted"/>
<keyword evidence="3" id="KW-1185">Reference proteome</keyword>
<dbReference type="Proteomes" id="UP000000305">
    <property type="component" value="Unassembled WGS sequence"/>
</dbReference>